<gene>
    <name evidence="1" type="ordered locus">Celf_0794</name>
</gene>
<dbReference type="AlphaFoldDB" id="F4H012"/>
<dbReference type="HOGENOM" id="CLU_2407880_0_0_11"/>
<name>F4H012_CELFA</name>
<evidence type="ECO:0000313" key="2">
    <source>
        <dbReference type="Proteomes" id="UP000008460"/>
    </source>
</evidence>
<evidence type="ECO:0000313" key="1">
    <source>
        <dbReference type="EMBL" id="AEE44934.1"/>
    </source>
</evidence>
<dbReference type="Proteomes" id="UP000008460">
    <property type="component" value="Chromosome"/>
</dbReference>
<sequence length="92" mass="10148">MRTGVDALHGLPFWLTTRCGGEQLWAANADHLDCLESFVGARHRVVEVLPAGREMGHRLPRWMLLGKHRAAVLTGLAELRERADALPACPPT</sequence>
<keyword evidence="2" id="KW-1185">Reference proteome</keyword>
<reference evidence="1 2" key="1">
    <citation type="submission" date="2011-04" db="EMBL/GenBank/DDBJ databases">
        <title>Complete sequence of Cellulomonas fimi ATCC 484.</title>
        <authorList>
            <consortium name="US DOE Joint Genome Institute"/>
            <person name="Lucas S."/>
            <person name="Han J."/>
            <person name="Lapidus A."/>
            <person name="Cheng J.-F."/>
            <person name="Goodwin L."/>
            <person name="Pitluck S."/>
            <person name="Peters L."/>
            <person name="Chertkov O."/>
            <person name="Detter J.C."/>
            <person name="Han C."/>
            <person name="Tapia R."/>
            <person name="Land M."/>
            <person name="Hauser L."/>
            <person name="Kyrpides N."/>
            <person name="Ivanova N."/>
            <person name="Ovchinnikova G."/>
            <person name="Pagani I."/>
            <person name="Mead D."/>
            <person name="Brumm P."/>
            <person name="Woyke T."/>
        </authorList>
    </citation>
    <scope>NUCLEOTIDE SEQUENCE [LARGE SCALE GENOMIC DNA]</scope>
    <source>
        <strain evidence="2">ATCC 484 / DSM 20113 / JCM 1341 / NBRC 15513 / NCIMB 8980 / NCTC 7547</strain>
    </source>
</reference>
<dbReference type="KEGG" id="cfi:Celf_0794"/>
<dbReference type="EMBL" id="CP002666">
    <property type="protein sequence ID" value="AEE44934.1"/>
    <property type="molecule type" value="Genomic_DNA"/>
</dbReference>
<organism evidence="1 2">
    <name type="scientific">Cellulomonas fimi (strain ATCC 484 / DSM 20113 / JCM 1341 / CCUG 24087 / LMG 16345 / NBRC 15513 / NCIMB 8980 / NCTC 7547 / NRS-133)</name>
    <dbReference type="NCBI Taxonomy" id="590998"/>
    <lineage>
        <taxon>Bacteria</taxon>
        <taxon>Bacillati</taxon>
        <taxon>Actinomycetota</taxon>
        <taxon>Actinomycetes</taxon>
        <taxon>Micrococcales</taxon>
        <taxon>Cellulomonadaceae</taxon>
        <taxon>Cellulomonas</taxon>
    </lineage>
</organism>
<dbReference type="RefSeq" id="WP_013769963.1">
    <property type="nucleotide sequence ID" value="NC_015514.1"/>
</dbReference>
<protein>
    <submittedName>
        <fullName evidence="1">Uncharacterized protein</fullName>
    </submittedName>
</protein>
<proteinExistence type="predicted"/>
<accession>F4H012</accession>